<dbReference type="AlphaFoldDB" id="A0A8H3VM57"/>
<dbReference type="Gene3D" id="3.30.9.10">
    <property type="entry name" value="D-Amino Acid Oxidase, subunit A, domain 2"/>
    <property type="match status" value="1"/>
</dbReference>
<dbReference type="PANTHER" id="PTHR11530">
    <property type="entry name" value="D-AMINO ACID OXIDASE"/>
    <property type="match status" value="1"/>
</dbReference>
<dbReference type="InterPro" id="IPR006076">
    <property type="entry name" value="FAD-dep_OxRdtase"/>
</dbReference>
<feature type="binding site" evidence="6">
    <location>
        <position position="202"/>
    </location>
    <ligand>
        <name>FAD</name>
        <dbReference type="ChEBI" id="CHEBI:57692"/>
    </ligand>
</feature>
<dbReference type="Gene3D" id="3.40.50.720">
    <property type="entry name" value="NAD(P)-binding Rossmann-like Domain"/>
    <property type="match status" value="1"/>
</dbReference>
<keyword evidence="5" id="KW-0560">Oxidoreductase</keyword>
<dbReference type="GO" id="GO:0005737">
    <property type="term" value="C:cytoplasm"/>
    <property type="evidence" value="ECO:0007669"/>
    <property type="project" value="TreeGrafter"/>
</dbReference>
<organism evidence="9 10">
    <name type="scientific">Venturia inaequalis</name>
    <name type="common">Apple scab fungus</name>
    <dbReference type="NCBI Taxonomy" id="5025"/>
    <lineage>
        <taxon>Eukaryota</taxon>
        <taxon>Fungi</taxon>
        <taxon>Dikarya</taxon>
        <taxon>Ascomycota</taxon>
        <taxon>Pezizomycotina</taxon>
        <taxon>Dothideomycetes</taxon>
        <taxon>Pleosporomycetidae</taxon>
        <taxon>Venturiales</taxon>
        <taxon>Venturiaceae</taxon>
        <taxon>Venturia</taxon>
    </lineage>
</organism>
<sequence>MVSSRKHVVVLGAGVIGLQTAISLLEAGYKVTIVAKHFPGDLSIEYTSPWAGAHWRPNDVEVDPEQQGWDLESYNYWLSIVARELNEPETTVRSGLGVVEATGYYKDPTPPWFSKKVLSFKQTGEKTVFGQQLHGHRFTSVGINVPHYLHYLLDTSIQLGATIIPFTIPSSTSIANSIKYLSTTLSPDNPRMKNIDAYINATGLGARKLVPDETVYPIRGQTVLVKGEAKGITTIDASPPSSLSKDQGAPGIIYILPRPHSSTTILGGTKQSHSFDASPNPQTTQEILEAAKQWAPELLNGKGEFEVLGEQVGLRPGRRGGVRCEIEVLREEREMVVCHAYGHGGGGFQKSIGCAKKVVRLLGEYFGEGGGEVVEAKL</sequence>
<dbReference type="PANTHER" id="PTHR11530:SF11">
    <property type="entry name" value="D-ASPARTATE OXIDASE"/>
    <property type="match status" value="1"/>
</dbReference>
<evidence type="ECO:0000313" key="8">
    <source>
        <dbReference type="EMBL" id="KAE9970132.1"/>
    </source>
</evidence>
<evidence type="ECO:0000313" key="9">
    <source>
        <dbReference type="EMBL" id="KAE9990946.1"/>
    </source>
</evidence>
<dbReference type="PIRSF" id="PIRSF000189">
    <property type="entry name" value="D-aa_oxidase"/>
    <property type="match status" value="1"/>
</dbReference>
<feature type="binding site" evidence="6">
    <location>
        <position position="345"/>
    </location>
    <ligand>
        <name>D-dopa</name>
        <dbReference type="ChEBI" id="CHEBI:149689"/>
    </ligand>
</feature>
<evidence type="ECO:0000256" key="5">
    <source>
        <dbReference type="ARBA" id="ARBA00023002"/>
    </source>
</evidence>
<comment type="caution">
    <text evidence="9">The sequence shown here is derived from an EMBL/GenBank/DDBJ whole genome shotgun (WGS) entry which is preliminary data.</text>
</comment>
<comment type="cofactor">
    <cofactor evidence="1 6">
        <name>FAD</name>
        <dbReference type="ChEBI" id="CHEBI:57692"/>
    </cofactor>
</comment>
<evidence type="ECO:0000256" key="4">
    <source>
        <dbReference type="ARBA" id="ARBA00022827"/>
    </source>
</evidence>
<dbReference type="GO" id="GO:0019478">
    <property type="term" value="P:D-amino acid catabolic process"/>
    <property type="evidence" value="ECO:0007669"/>
    <property type="project" value="TreeGrafter"/>
</dbReference>
<evidence type="ECO:0000256" key="1">
    <source>
        <dbReference type="ARBA" id="ARBA00001974"/>
    </source>
</evidence>
<dbReference type="Pfam" id="PF01266">
    <property type="entry name" value="DAO"/>
    <property type="match status" value="1"/>
</dbReference>
<feature type="binding site" evidence="6">
    <location>
        <begin position="47"/>
        <end position="48"/>
    </location>
    <ligand>
        <name>FAD</name>
        <dbReference type="ChEBI" id="CHEBI:57692"/>
    </ligand>
</feature>
<dbReference type="SUPFAM" id="SSF51971">
    <property type="entry name" value="Nucleotide-binding domain"/>
    <property type="match status" value="1"/>
</dbReference>
<feature type="domain" description="FAD dependent oxidoreductase" evidence="7">
    <location>
        <begin position="7"/>
        <end position="360"/>
    </location>
</feature>
<comment type="similarity">
    <text evidence="2">Belongs to the DAMOX/DASOX family.</text>
</comment>
<dbReference type="InterPro" id="IPR023209">
    <property type="entry name" value="DAO"/>
</dbReference>
<name>A0A8H3VM57_VENIN</name>
<evidence type="ECO:0000256" key="2">
    <source>
        <dbReference type="ARBA" id="ARBA00006730"/>
    </source>
</evidence>
<evidence type="ECO:0000259" key="7">
    <source>
        <dbReference type="Pfam" id="PF01266"/>
    </source>
</evidence>
<dbReference type="GO" id="GO:0003884">
    <property type="term" value="F:D-amino-acid oxidase activity"/>
    <property type="evidence" value="ECO:0007669"/>
    <property type="project" value="InterPro"/>
</dbReference>
<dbReference type="EMBL" id="WNWQ01000340">
    <property type="protein sequence ID" value="KAE9970132.1"/>
    <property type="molecule type" value="Genomic_DNA"/>
</dbReference>
<gene>
    <name evidence="8" type="ORF">BLS_005060</name>
    <name evidence="9" type="ORF">EG327_000717</name>
</gene>
<evidence type="ECO:0000256" key="3">
    <source>
        <dbReference type="ARBA" id="ARBA00022630"/>
    </source>
</evidence>
<dbReference type="OrthoDB" id="2015447at2759"/>
<dbReference type="Proteomes" id="UP000433883">
    <property type="component" value="Unassembled WGS sequence"/>
</dbReference>
<keyword evidence="3" id="KW-0285">Flavoprotein</keyword>
<keyword evidence="4 6" id="KW-0274">FAD</keyword>
<accession>A0A8H3VM57</accession>
<dbReference type="EMBL" id="WNWR01000115">
    <property type="protein sequence ID" value="KAE9990946.1"/>
    <property type="molecule type" value="Genomic_DNA"/>
</dbReference>
<feature type="binding site" evidence="6">
    <location>
        <position position="315"/>
    </location>
    <ligand>
        <name>D-dopa</name>
        <dbReference type="ChEBI" id="CHEBI:149689"/>
    </ligand>
</feature>
<dbReference type="Proteomes" id="UP000490939">
    <property type="component" value="Unassembled WGS sequence"/>
</dbReference>
<keyword evidence="10" id="KW-1185">Reference proteome</keyword>
<dbReference type="GO" id="GO:0071949">
    <property type="term" value="F:FAD binding"/>
    <property type="evidence" value="ECO:0007669"/>
    <property type="project" value="InterPro"/>
</dbReference>
<protein>
    <recommendedName>
        <fullName evidence="7">FAD dependent oxidoreductase domain-containing protein</fullName>
    </recommendedName>
</protein>
<reference evidence="9 10" key="1">
    <citation type="submission" date="2019-07" db="EMBL/GenBank/DDBJ databases">
        <title>Venturia inaequalis Genome Resource.</title>
        <authorList>
            <person name="Lichtner F.J."/>
        </authorList>
    </citation>
    <scope>NUCLEOTIDE SEQUENCE [LARGE SCALE GENOMIC DNA]</scope>
    <source>
        <strain evidence="8">Bline_iso_100314</strain>
        <strain evidence="9 10">DMI_063113</strain>
    </source>
</reference>
<dbReference type="SUPFAM" id="SSF54373">
    <property type="entry name" value="FAD-linked reductases, C-terminal domain"/>
    <property type="match status" value="1"/>
</dbReference>
<proteinExistence type="inferred from homology"/>
<feature type="binding site" evidence="6">
    <location>
        <position position="254"/>
    </location>
    <ligand>
        <name>D-dopa</name>
        <dbReference type="ChEBI" id="CHEBI:149689"/>
    </ligand>
</feature>
<evidence type="ECO:0000256" key="6">
    <source>
        <dbReference type="PIRSR" id="PIRSR000189-1"/>
    </source>
</evidence>
<evidence type="ECO:0000313" key="10">
    <source>
        <dbReference type="Proteomes" id="UP000490939"/>
    </source>
</evidence>